<evidence type="ECO:0000256" key="9">
    <source>
        <dbReference type="SAM" id="MobiDB-lite"/>
    </source>
</evidence>
<name>A0A1E4T9J4_9ASCO</name>
<evidence type="ECO:0000256" key="8">
    <source>
        <dbReference type="ARBA" id="ARBA00031347"/>
    </source>
</evidence>
<dbReference type="GO" id="GO:0006891">
    <property type="term" value="P:intra-Golgi vesicle-mediated transport"/>
    <property type="evidence" value="ECO:0007669"/>
    <property type="project" value="TreeGrafter"/>
</dbReference>
<dbReference type="GO" id="GO:0000139">
    <property type="term" value="C:Golgi membrane"/>
    <property type="evidence" value="ECO:0007669"/>
    <property type="project" value="UniProtKB-SubCell"/>
</dbReference>
<reference evidence="11" key="1">
    <citation type="submission" date="2016-02" db="EMBL/GenBank/DDBJ databases">
        <title>Comparative genomics of biotechnologically important yeasts.</title>
        <authorList>
            <consortium name="DOE Joint Genome Institute"/>
            <person name="Riley R."/>
            <person name="Haridas S."/>
            <person name="Wolfe K.H."/>
            <person name="Lopes M.R."/>
            <person name="Hittinger C.T."/>
            <person name="Goker M."/>
            <person name="Salamov A."/>
            <person name="Wisecaver J."/>
            <person name="Long T.M."/>
            <person name="Aerts A.L."/>
            <person name="Barry K."/>
            <person name="Choi C."/>
            <person name="Clum A."/>
            <person name="Coughlan A.Y."/>
            <person name="Deshpande S."/>
            <person name="Douglass A.P."/>
            <person name="Hanson S.J."/>
            <person name="Klenk H.-P."/>
            <person name="Labutti K."/>
            <person name="Lapidus A."/>
            <person name="Lindquist E."/>
            <person name="Lipzen A."/>
            <person name="Meier-Kolthoff J.P."/>
            <person name="Ohm R.A."/>
            <person name="Otillar R.P."/>
            <person name="Pangilinan J."/>
            <person name="Peng Y."/>
            <person name="Rokas A."/>
            <person name="Rosa C.A."/>
            <person name="Scheuner C."/>
            <person name="Sibirny A.A."/>
            <person name="Slot J.C."/>
            <person name="Stielow J.B."/>
            <person name="Sun H."/>
            <person name="Kurtzman C.P."/>
            <person name="Blackwell M."/>
            <person name="Jeffries T.W."/>
            <person name="Grigoriev I.V."/>
        </authorList>
    </citation>
    <scope>NUCLEOTIDE SEQUENCE [LARGE SCALE GENOMIC DNA]</scope>
    <source>
        <strain evidence="11">NRRL Y-17796</strain>
    </source>
</reference>
<keyword evidence="7" id="KW-0472">Membrane</keyword>
<dbReference type="PANTHER" id="PTHR21311">
    <property type="entry name" value="CONSERVED OLIGOMERIC GOLGI COMPLEX COMPONENT 8"/>
    <property type="match status" value="1"/>
</dbReference>
<dbReference type="GO" id="GO:0017119">
    <property type="term" value="C:Golgi transport complex"/>
    <property type="evidence" value="ECO:0007669"/>
    <property type="project" value="InterPro"/>
</dbReference>
<evidence type="ECO:0000256" key="1">
    <source>
        <dbReference type="ARBA" id="ARBA00004395"/>
    </source>
</evidence>
<evidence type="ECO:0000256" key="4">
    <source>
        <dbReference type="ARBA" id="ARBA00022448"/>
    </source>
</evidence>
<organism evidence="10 11">
    <name type="scientific">Tortispora caseinolytica NRRL Y-17796</name>
    <dbReference type="NCBI Taxonomy" id="767744"/>
    <lineage>
        <taxon>Eukaryota</taxon>
        <taxon>Fungi</taxon>
        <taxon>Dikarya</taxon>
        <taxon>Ascomycota</taxon>
        <taxon>Saccharomycotina</taxon>
        <taxon>Trigonopsidomycetes</taxon>
        <taxon>Trigonopsidales</taxon>
        <taxon>Trigonopsidaceae</taxon>
        <taxon>Tortispora</taxon>
    </lineage>
</organism>
<dbReference type="InterPro" id="IPR016159">
    <property type="entry name" value="Cullin_repeat-like_dom_sf"/>
</dbReference>
<evidence type="ECO:0000256" key="7">
    <source>
        <dbReference type="ARBA" id="ARBA00023136"/>
    </source>
</evidence>
<comment type="subcellular location">
    <subcellularLocation>
        <location evidence="1">Golgi apparatus membrane</location>
        <topology evidence="1">Peripheral membrane protein</topology>
    </subcellularLocation>
</comment>
<dbReference type="Proteomes" id="UP000095023">
    <property type="component" value="Unassembled WGS sequence"/>
</dbReference>
<keyword evidence="4" id="KW-0813">Transport</keyword>
<evidence type="ECO:0000256" key="3">
    <source>
        <dbReference type="ARBA" id="ARBA00020983"/>
    </source>
</evidence>
<feature type="region of interest" description="Disordered" evidence="9">
    <location>
        <begin position="355"/>
        <end position="406"/>
    </location>
</feature>
<keyword evidence="6" id="KW-0333">Golgi apparatus</keyword>
<dbReference type="OrthoDB" id="1661054at2759"/>
<keyword evidence="5" id="KW-0653">Protein transport</keyword>
<proteinExistence type="inferred from homology"/>
<dbReference type="GO" id="GO:0015031">
    <property type="term" value="P:protein transport"/>
    <property type="evidence" value="ECO:0007669"/>
    <property type="project" value="UniProtKB-KW"/>
</dbReference>
<dbReference type="PANTHER" id="PTHR21311:SF0">
    <property type="entry name" value="CONSERVED OLIGOMERIC GOLGI COMPLEX SUBUNIT 8"/>
    <property type="match status" value="1"/>
</dbReference>
<evidence type="ECO:0000313" key="10">
    <source>
        <dbReference type="EMBL" id="ODV88383.1"/>
    </source>
</evidence>
<evidence type="ECO:0000313" key="11">
    <source>
        <dbReference type="Proteomes" id="UP000095023"/>
    </source>
</evidence>
<sequence length="406" mass="45669">MEDPLLDIVKEFADISDPNAVKVAAQYVSQVRGLPLEQVADTRAKLEEEQLAIAGQLGSATKTHLQEILQASESIVRAQNSYNELLMLLPDAVTAVADLIPEASRLYERQQALSDQDTERLADAQTVLRNSARLRDILELPGLLNICIRYGHFSEALDLADHTKRLQQRFPDFPVIAMVLEEVDNNLNIALIQLLRLLRDNVRLSVVVRVVSYIRRLARLLPHLQAVSLSTIFIVARYSHLQRQFAHVSQNDPLNHLTRYVDIFRDHVVSAIVAYNSIFPEGPTTDLGIFIRHVIHDLIKEISTFGSSIVSRQDRINIWVQLNYCSQSLAKAGARFWPLLLGAIPRDEWLEATQRQSKLSSMRSNPVTNEQTANSDQSNPQPLASTEVDETTNKETTDNTDADPES</sequence>
<keyword evidence="11" id="KW-1185">Reference proteome</keyword>
<gene>
    <name evidence="10" type="ORF">CANCADRAFT_4518</name>
</gene>
<evidence type="ECO:0000256" key="2">
    <source>
        <dbReference type="ARBA" id="ARBA00006419"/>
    </source>
</evidence>
<dbReference type="EMBL" id="KV453844">
    <property type="protein sequence ID" value="ODV88383.1"/>
    <property type="molecule type" value="Genomic_DNA"/>
</dbReference>
<accession>A0A1E4T9J4</accession>
<dbReference type="Pfam" id="PF04124">
    <property type="entry name" value="Dor1"/>
    <property type="match status" value="1"/>
</dbReference>
<comment type="similarity">
    <text evidence="2">Belongs to the COG8 family.</text>
</comment>
<dbReference type="InterPro" id="IPR007255">
    <property type="entry name" value="COG8"/>
</dbReference>
<feature type="compositionally biased region" description="Polar residues" evidence="9">
    <location>
        <begin position="355"/>
        <end position="384"/>
    </location>
</feature>
<protein>
    <recommendedName>
        <fullName evidence="3">Conserved oligomeric Golgi complex subunit 8</fullName>
    </recommendedName>
    <alternativeName>
        <fullName evidence="8">Component of oligomeric Golgi complex 8</fullName>
    </alternativeName>
</protein>
<dbReference type="SUPFAM" id="SSF74788">
    <property type="entry name" value="Cullin repeat-like"/>
    <property type="match status" value="1"/>
</dbReference>
<evidence type="ECO:0000256" key="6">
    <source>
        <dbReference type="ARBA" id="ARBA00023034"/>
    </source>
</evidence>
<dbReference type="CDD" id="cd14279">
    <property type="entry name" value="CUE"/>
    <property type="match status" value="1"/>
</dbReference>
<evidence type="ECO:0000256" key="5">
    <source>
        <dbReference type="ARBA" id="ARBA00022927"/>
    </source>
</evidence>
<dbReference type="AlphaFoldDB" id="A0A1E4T9J4"/>